<evidence type="ECO:0000313" key="2">
    <source>
        <dbReference type="EMBL" id="MBN7795957.1"/>
    </source>
</evidence>
<keyword evidence="3" id="KW-1185">Reference proteome</keyword>
<feature type="chain" id="PRO_5037692544" description="Lipoprotein SmpA/OmlA domain-containing protein" evidence="1">
    <location>
        <begin position="19"/>
        <end position="118"/>
    </location>
</feature>
<reference evidence="2" key="1">
    <citation type="submission" date="2021-02" db="EMBL/GenBank/DDBJ databases">
        <title>PHA producing bacteria isolated from coastal sediment in Guangdong, Shenzhen.</title>
        <authorList>
            <person name="Zheng W."/>
            <person name="Yu S."/>
            <person name="Huang Y."/>
        </authorList>
    </citation>
    <scope>NUCLEOTIDE SEQUENCE</scope>
    <source>
        <strain evidence="2">TN14-10</strain>
    </source>
</reference>
<protein>
    <recommendedName>
        <fullName evidence="4">Lipoprotein SmpA/OmlA domain-containing protein</fullName>
    </recommendedName>
</protein>
<accession>A0A939DED9</accession>
<organism evidence="2 3">
    <name type="scientific">Parahaliea mediterranea</name>
    <dbReference type="NCBI Taxonomy" id="651086"/>
    <lineage>
        <taxon>Bacteria</taxon>
        <taxon>Pseudomonadati</taxon>
        <taxon>Pseudomonadota</taxon>
        <taxon>Gammaproteobacteria</taxon>
        <taxon>Cellvibrionales</taxon>
        <taxon>Halieaceae</taxon>
        <taxon>Parahaliea</taxon>
    </lineage>
</organism>
<dbReference type="Proteomes" id="UP000664303">
    <property type="component" value="Unassembled WGS sequence"/>
</dbReference>
<evidence type="ECO:0000256" key="1">
    <source>
        <dbReference type="SAM" id="SignalP"/>
    </source>
</evidence>
<keyword evidence="1" id="KW-0732">Signal</keyword>
<gene>
    <name evidence="2" type="ORF">JYP50_05125</name>
</gene>
<dbReference type="PROSITE" id="PS51257">
    <property type="entry name" value="PROKAR_LIPOPROTEIN"/>
    <property type="match status" value="1"/>
</dbReference>
<feature type="signal peptide" evidence="1">
    <location>
        <begin position="1"/>
        <end position="18"/>
    </location>
</feature>
<evidence type="ECO:0008006" key="4">
    <source>
        <dbReference type="Google" id="ProtNLM"/>
    </source>
</evidence>
<dbReference type="EMBL" id="JAFKCZ010000004">
    <property type="protein sequence ID" value="MBN7795957.1"/>
    <property type="molecule type" value="Genomic_DNA"/>
</dbReference>
<dbReference type="RefSeq" id="WP_206559412.1">
    <property type="nucleotide sequence ID" value="NZ_JAFKCZ010000004.1"/>
</dbReference>
<proteinExistence type="predicted"/>
<name>A0A939DED9_9GAMM</name>
<sequence>MPRLLIASLLACLLTACAQYESQRGVDVTWDTPAMSGFVVGETTRAQVLRQLGPPSQLIALGGETVLYYLFERAEGEGLILIAYNRFAIDTRYDRAVFIFDDNDRLTEFATKIHDQDS</sequence>
<dbReference type="AlphaFoldDB" id="A0A939DED9"/>
<comment type="caution">
    <text evidence="2">The sequence shown here is derived from an EMBL/GenBank/DDBJ whole genome shotgun (WGS) entry which is preliminary data.</text>
</comment>
<evidence type="ECO:0000313" key="3">
    <source>
        <dbReference type="Proteomes" id="UP000664303"/>
    </source>
</evidence>